<sequence>MKRFLYSVLVVLLCASCDSLLDLEPKNGVTFEHYFTTEQDLEAVVIQMHGNLRTALTGVTQQEFMGLRVDVVKQGSYINKIRGLNTDYLLNVTNQQQWKTYYNTLAIVDLFFDNYKKAKDVAPERVRFYCGQGEFVKAMCYFYLVRMWGDAVITKGSNYIDKYAKSPASVVLDTAIHAALRAYDMLPKFSGLKNSNNKALTSKQYGCKGSAAALLAHLYAWKAHVVGGQEDLKEAEKWASKLIEEKYRDEVGVYTLAENPEEVCAEVMHRKSAESVFELEINYQDASTYSVFLPAYSMIGAPIVKTEEKMDIKDKDFGITIAGVNSLFPAGDARREAYFYHLDDPEWQEAGLAYLYKWRYARYGASVAGEVWLKGMDVNRVIFRLADMYLLRAECRVKMNDPAGAKADLNVIRDRAEAKLWPAEGDSGDLQYDIFKEREKELLYEGHRYYDVVRNGYWKTELQGGFNDLSVEDVKDGALYLPVPQTAFSQNDLMIQNTFWASKMK</sequence>
<comment type="similarity">
    <text evidence="2">Belongs to the SusD family.</text>
</comment>
<dbReference type="InterPro" id="IPR033985">
    <property type="entry name" value="SusD-like_N"/>
</dbReference>
<dbReference type="Pfam" id="PF07980">
    <property type="entry name" value="SusD_RagB"/>
    <property type="match status" value="1"/>
</dbReference>
<evidence type="ECO:0000259" key="7">
    <source>
        <dbReference type="Pfam" id="PF14322"/>
    </source>
</evidence>
<gene>
    <name evidence="8" type="ORF">H8S64_08505</name>
</gene>
<dbReference type="Gene3D" id="1.25.40.390">
    <property type="match status" value="1"/>
</dbReference>
<evidence type="ECO:0000256" key="3">
    <source>
        <dbReference type="ARBA" id="ARBA00022729"/>
    </source>
</evidence>
<evidence type="ECO:0000256" key="5">
    <source>
        <dbReference type="ARBA" id="ARBA00023237"/>
    </source>
</evidence>
<dbReference type="InterPro" id="IPR012944">
    <property type="entry name" value="SusD_RagB_dom"/>
</dbReference>
<evidence type="ECO:0000256" key="1">
    <source>
        <dbReference type="ARBA" id="ARBA00004442"/>
    </source>
</evidence>
<dbReference type="Pfam" id="PF14322">
    <property type="entry name" value="SusD-like_3"/>
    <property type="match status" value="1"/>
</dbReference>
<comment type="subcellular location">
    <subcellularLocation>
        <location evidence="1">Cell outer membrane</location>
    </subcellularLocation>
</comment>
<organism evidence="8 9">
    <name type="scientific">Butyricimonas hominis</name>
    <dbReference type="NCBI Taxonomy" id="2763032"/>
    <lineage>
        <taxon>Bacteria</taxon>
        <taxon>Pseudomonadati</taxon>
        <taxon>Bacteroidota</taxon>
        <taxon>Bacteroidia</taxon>
        <taxon>Bacteroidales</taxon>
        <taxon>Odoribacteraceae</taxon>
        <taxon>Butyricimonas</taxon>
    </lineage>
</organism>
<keyword evidence="4" id="KW-0472">Membrane</keyword>
<accession>A0ABR7CZN7</accession>
<name>A0ABR7CZN7_9BACT</name>
<keyword evidence="5" id="KW-0998">Cell outer membrane</keyword>
<feature type="domain" description="RagB/SusD" evidence="6">
    <location>
        <begin position="375"/>
        <end position="500"/>
    </location>
</feature>
<comment type="caution">
    <text evidence="8">The sequence shown here is derived from an EMBL/GenBank/DDBJ whole genome shotgun (WGS) entry which is preliminary data.</text>
</comment>
<keyword evidence="9" id="KW-1185">Reference proteome</keyword>
<dbReference type="EMBL" id="JACOOH010000003">
    <property type="protein sequence ID" value="MBC5621137.1"/>
    <property type="molecule type" value="Genomic_DNA"/>
</dbReference>
<feature type="domain" description="SusD-like N-terminal" evidence="7">
    <location>
        <begin position="77"/>
        <end position="190"/>
    </location>
</feature>
<evidence type="ECO:0000313" key="8">
    <source>
        <dbReference type="EMBL" id="MBC5621137.1"/>
    </source>
</evidence>
<evidence type="ECO:0000256" key="4">
    <source>
        <dbReference type="ARBA" id="ARBA00023136"/>
    </source>
</evidence>
<evidence type="ECO:0000256" key="2">
    <source>
        <dbReference type="ARBA" id="ARBA00006275"/>
    </source>
</evidence>
<dbReference type="InterPro" id="IPR011990">
    <property type="entry name" value="TPR-like_helical_dom_sf"/>
</dbReference>
<dbReference type="SUPFAM" id="SSF48452">
    <property type="entry name" value="TPR-like"/>
    <property type="match status" value="1"/>
</dbReference>
<evidence type="ECO:0000313" key="9">
    <source>
        <dbReference type="Proteomes" id="UP000646484"/>
    </source>
</evidence>
<keyword evidence="3" id="KW-0732">Signal</keyword>
<protein>
    <submittedName>
        <fullName evidence="8">RagB/SusD family nutrient uptake outer membrane protein</fullName>
    </submittedName>
</protein>
<dbReference type="Proteomes" id="UP000646484">
    <property type="component" value="Unassembled WGS sequence"/>
</dbReference>
<evidence type="ECO:0000259" key="6">
    <source>
        <dbReference type="Pfam" id="PF07980"/>
    </source>
</evidence>
<proteinExistence type="inferred from homology"/>
<reference evidence="8 9" key="1">
    <citation type="submission" date="2020-08" db="EMBL/GenBank/DDBJ databases">
        <title>Genome public.</title>
        <authorList>
            <person name="Liu C."/>
            <person name="Sun Q."/>
        </authorList>
    </citation>
    <scope>NUCLEOTIDE SEQUENCE [LARGE SCALE GENOMIC DNA]</scope>
    <source>
        <strain evidence="8 9">NSJ-56</strain>
    </source>
</reference>
<dbReference type="RefSeq" id="WP_186975729.1">
    <property type="nucleotide sequence ID" value="NZ_JACOOH010000003.1"/>
</dbReference>